<gene>
    <name evidence="1" type="ORF">WN51_05169</name>
</gene>
<organism evidence="1 2">
    <name type="scientific">Melipona quadrifasciata</name>
    <dbReference type="NCBI Taxonomy" id="166423"/>
    <lineage>
        <taxon>Eukaryota</taxon>
        <taxon>Metazoa</taxon>
        <taxon>Ecdysozoa</taxon>
        <taxon>Arthropoda</taxon>
        <taxon>Hexapoda</taxon>
        <taxon>Insecta</taxon>
        <taxon>Pterygota</taxon>
        <taxon>Neoptera</taxon>
        <taxon>Endopterygota</taxon>
        <taxon>Hymenoptera</taxon>
        <taxon>Apocrita</taxon>
        <taxon>Aculeata</taxon>
        <taxon>Apoidea</taxon>
        <taxon>Anthophila</taxon>
        <taxon>Apidae</taxon>
        <taxon>Melipona</taxon>
    </lineage>
</organism>
<protein>
    <submittedName>
        <fullName evidence="1">Uncharacterized protein</fullName>
    </submittedName>
</protein>
<keyword evidence="2" id="KW-1185">Reference proteome</keyword>
<dbReference type="AlphaFoldDB" id="A0A0N0BD55"/>
<name>A0A0N0BD55_9HYME</name>
<evidence type="ECO:0000313" key="2">
    <source>
        <dbReference type="Proteomes" id="UP000053105"/>
    </source>
</evidence>
<sequence>MFELLPTKYLPPLASKVVECRVFGIEHGVLRNLRSGIVPDRGQSGQQQRGIALDNVIRRLIRMTIDMNQIQRFEKPSRLRTARVNSSLPSLFPTGAKKKEERKDMRMYCTSNYGYRMVTESLNDTNRCSSPLVQSRNILFKRDFFADV</sequence>
<reference evidence="1 2" key="1">
    <citation type="submission" date="2015-07" db="EMBL/GenBank/DDBJ databases">
        <title>The genome of Melipona quadrifasciata.</title>
        <authorList>
            <person name="Pan H."/>
            <person name="Kapheim K."/>
        </authorList>
    </citation>
    <scope>NUCLEOTIDE SEQUENCE [LARGE SCALE GENOMIC DNA]</scope>
    <source>
        <strain evidence="1">0111107301</strain>
        <tissue evidence="1">Whole body</tissue>
    </source>
</reference>
<proteinExistence type="predicted"/>
<dbReference type="Proteomes" id="UP000053105">
    <property type="component" value="Unassembled WGS sequence"/>
</dbReference>
<accession>A0A0N0BD55</accession>
<dbReference type="EMBL" id="KQ435885">
    <property type="protein sequence ID" value="KOX69614.1"/>
    <property type="molecule type" value="Genomic_DNA"/>
</dbReference>
<evidence type="ECO:0000313" key="1">
    <source>
        <dbReference type="EMBL" id="KOX69614.1"/>
    </source>
</evidence>